<organism evidence="2">
    <name type="scientific">Pseudomonas lundensis</name>
    <dbReference type="NCBI Taxonomy" id="86185"/>
    <lineage>
        <taxon>Bacteria</taxon>
        <taxon>Pseudomonadati</taxon>
        <taxon>Pseudomonadota</taxon>
        <taxon>Gammaproteobacteria</taxon>
        <taxon>Pseudomonadales</taxon>
        <taxon>Pseudomonadaceae</taxon>
        <taxon>Pseudomonas</taxon>
    </lineage>
</organism>
<gene>
    <name evidence="2" type="ORF">CJF39_05955</name>
    <name evidence="3" type="ORF">PLUA15_240096</name>
</gene>
<evidence type="ECO:0000313" key="3">
    <source>
        <dbReference type="EMBL" id="SOB52683.1"/>
    </source>
</evidence>
<dbReference type="InterPro" id="IPR001387">
    <property type="entry name" value="Cro/C1-type_HTH"/>
</dbReference>
<name>A0A266ND36_9PSED</name>
<comment type="caution">
    <text evidence="2">The sequence shown here is derived from an EMBL/GenBank/DDBJ whole genome shotgun (WGS) entry which is preliminary data.</text>
</comment>
<dbReference type="CDD" id="cd00093">
    <property type="entry name" value="HTH_XRE"/>
    <property type="match status" value="1"/>
</dbReference>
<dbReference type="OrthoDB" id="6877645at2"/>
<dbReference type="RefSeq" id="WP_047274381.1">
    <property type="nucleotide sequence ID" value="NZ_JAAQYB010000034.1"/>
</dbReference>
<dbReference type="Proteomes" id="UP000219564">
    <property type="component" value="Unassembled WGS sequence"/>
</dbReference>
<dbReference type="EMBL" id="OBKZ01000017">
    <property type="protein sequence ID" value="SOB52683.1"/>
    <property type="molecule type" value="Genomic_DNA"/>
</dbReference>
<protein>
    <submittedName>
        <fullName evidence="2">XRE family transcriptional regulator</fullName>
    </submittedName>
</protein>
<reference evidence="2" key="1">
    <citation type="submission" date="2017-08" db="EMBL/GenBank/DDBJ databases">
        <title>Genomic and metabolic characterisation of spoilage-associated Pseudomonas species.</title>
        <authorList>
            <person name="Stanborough T."/>
            <person name="Fegan N."/>
            <person name="Powell S.M."/>
            <person name="Singh T."/>
            <person name="Tamplin M.L."/>
            <person name="Chandry P.S."/>
        </authorList>
    </citation>
    <scope>NUCLEOTIDE SEQUENCE [LARGE SCALE GENOMIC DNA]</scope>
    <source>
        <strain evidence="2">L1802</strain>
    </source>
</reference>
<dbReference type="Pfam" id="PF13560">
    <property type="entry name" value="HTH_31"/>
    <property type="match status" value="1"/>
</dbReference>
<dbReference type="SMART" id="SM00530">
    <property type="entry name" value="HTH_XRE"/>
    <property type="match status" value="1"/>
</dbReference>
<dbReference type="Proteomes" id="UP000215788">
    <property type="component" value="Unassembled WGS sequence"/>
</dbReference>
<proteinExistence type="predicted"/>
<dbReference type="Gene3D" id="1.10.260.40">
    <property type="entry name" value="lambda repressor-like DNA-binding domains"/>
    <property type="match status" value="1"/>
</dbReference>
<reference evidence="3 4" key="2">
    <citation type="submission" date="2017-08" db="EMBL/GenBank/DDBJ databases">
        <authorList>
            <person name="Chaillou S."/>
        </authorList>
    </citation>
    <scope>NUCLEOTIDE SEQUENCE [LARGE SCALE GENOMIC DNA]</scope>
    <source>
        <strain evidence="3 4">MFPA15A1205</strain>
    </source>
</reference>
<dbReference type="InterPro" id="IPR010982">
    <property type="entry name" value="Lambda_DNA-bd_dom_sf"/>
</dbReference>
<dbReference type="EMBL" id="NQKI01000006">
    <property type="protein sequence ID" value="OZY60424.1"/>
    <property type="molecule type" value="Genomic_DNA"/>
</dbReference>
<dbReference type="SUPFAM" id="SSF47413">
    <property type="entry name" value="lambda repressor-like DNA-binding domains"/>
    <property type="match status" value="1"/>
</dbReference>
<evidence type="ECO:0000259" key="1">
    <source>
        <dbReference type="PROSITE" id="PS50943"/>
    </source>
</evidence>
<feature type="domain" description="HTH cro/C1-type" evidence="1">
    <location>
        <begin position="4"/>
        <end position="58"/>
    </location>
</feature>
<dbReference type="AlphaFoldDB" id="A0A266ND36"/>
<dbReference type="PROSITE" id="PS50943">
    <property type="entry name" value="HTH_CROC1"/>
    <property type="match status" value="1"/>
</dbReference>
<dbReference type="GO" id="GO:0003677">
    <property type="term" value="F:DNA binding"/>
    <property type="evidence" value="ECO:0007669"/>
    <property type="project" value="InterPro"/>
</dbReference>
<evidence type="ECO:0000313" key="4">
    <source>
        <dbReference type="Proteomes" id="UP000219564"/>
    </source>
</evidence>
<sequence length="74" mass="8122">MNQVRMIRERAGVTQAALRRALGWNQSRLANYESGLRCPGLSEARLIVNALNVLGAECELDDAFPPEKQPLTAA</sequence>
<accession>A0A266ND36</accession>
<evidence type="ECO:0000313" key="2">
    <source>
        <dbReference type="EMBL" id="OZY60424.1"/>
    </source>
</evidence>